<organism evidence="1 2">
    <name type="scientific">Tetranychus urticae</name>
    <name type="common">Two-spotted spider mite</name>
    <dbReference type="NCBI Taxonomy" id="32264"/>
    <lineage>
        <taxon>Eukaryota</taxon>
        <taxon>Metazoa</taxon>
        <taxon>Ecdysozoa</taxon>
        <taxon>Arthropoda</taxon>
        <taxon>Chelicerata</taxon>
        <taxon>Arachnida</taxon>
        <taxon>Acari</taxon>
        <taxon>Acariformes</taxon>
        <taxon>Trombidiformes</taxon>
        <taxon>Prostigmata</taxon>
        <taxon>Eleutherengona</taxon>
        <taxon>Raphignathae</taxon>
        <taxon>Tetranychoidea</taxon>
        <taxon>Tetranychidae</taxon>
        <taxon>Tetranychus</taxon>
    </lineage>
</organism>
<dbReference type="EnsemblMetazoa" id="tetur15g00840.1">
    <property type="protein sequence ID" value="tetur15g00840.1"/>
    <property type="gene ID" value="tetur15g00840"/>
</dbReference>
<protein>
    <submittedName>
        <fullName evidence="1">Uncharacterized protein</fullName>
    </submittedName>
</protein>
<reference evidence="2" key="1">
    <citation type="submission" date="2011-08" db="EMBL/GenBank/DDBJ databases">
        <authorList>
            <person name="Rombauts S."/>
        </authorList>
    </citation>
    <scope>NUCLEOTIDE SEQUENCE</scope>
    <source>
        <strain evidence="2">London</strain>
    </source>
</reference>
<reference evidence="1" key="2">
    <citation type="submission" date="2015-06" db="UniProtKB">
        <authorList>
            <consortium name="EnsemblMetazoa"/>
        </authorList>
    </citation>
    <scope>IDENTIFICATION</scope>
</reference>
<dbReference type="HOGENOM" id="CLU_491207_0_0_1"/>
<dbReference type="AlphaFoldDB" id="T1KM96"/>
<keyword evidence="2" id="KW-1185">Reference proteome</keyword>
<accession>T1KM96</accession>
<name>T1KM96_TETUR</name>
<dbReference type="EMBL" id="CAEY01000239">
    <property type="status" value="NOT_ANNOTATED_CDS"/>
    <property type="molecule type" value="Genomic_DNA"/>
</dbReference>
<evidence type="ECO:0000313" key="2">
    <source>
        <dbReference type="Proteomes" id="UP000015104"/>
    </source>
</evidence>
<evidence type="ECO:0000313" key="1">
    <source>
        <dbReference type="EnsemblMetazoa" id="tetur15g00840.1"/>
    </source>
</evidence>
<proteinExistence type="predicted"/>
<dbReference type="Proteomes" id="UP000015104">
    <property type="component" value="Unassembled WGS sequence"/>
</dbReference>
<sequence length="558" mass="65535">MLPARIIAQEFDISFKEAQNLLEESDDVEEILQANRLLFGEFLNVYTDRLNTFRRFKKTFQFRGMAFSAVKEELIFDGEEISAAAANIKLNRAINKTSSILIQKIMTKDKYIHMPRYLIGLPNYRGHCFFIPAFVPLFNNYLFVEALNAGFNMATEYIQGLRLPRPESMRERFSALEAPFLWTRIIKRFFHAYKKASYNGHLNIENFPIPLDTEYPEIYSQMVRQYRSQNNYRDDLRLDRNLMKIVLELADYKSKSYETPGGFVTHLYRCIIGKLDYEYTEIGQTSPFNKLFFTVLAFDYMCHGKEAHLGIVKLKKRLSLPSIRFPSQHERFKSLQDICDHHQDLILFQEDSCKEVKQSMFFIDSCFALGLQGKARVNIRIIESKFALGFQACICNEKMKDISNVCFKQLPDLLVFESFERKNRRYRFFKVEIPDIIVFAEKKYKKFAYSCNFECWANKDTKELKSIREVEPDEDDVSVGWHVMAQIKTTSGYMEVNNHQVFKPKRAYSKCRPNNLIFYISEEKLDFLPKLGNYYLDEANLLLNVAPAEDPGVVIWDI</sequence>